<dbReference type="HOGENOM" id="CLU_077231_0_0_1"/>
<dbReference type="OrthoDB" id="6422937at2759"/>
<sequence>MKIMAVSGLKDSDLQSLLSLERLSELHIGEFENECEITFKDGIAPILKGIGSSLKTLSLSRIRGINIQVIMEHCTGLRSLTLKFHSDCGTFWKEEDTTKKEDKKRIKLDQRVLWQLEKLSLFTGSNGSFYSCPIGSNNLKSLLVTPTLRYISIHDCTTLTDSILEEAEKFHDFRNLEYLELYGCHSVTESSIDLLMNDNNALKHIVLHHCKLLTQDAVDCWKDEINANNWFVSIDYWNFEPAPENNSSSSHSSECEYGDYYYDN</sequence>
<gene>
    <name evidence="2" type="ORF">DAPPUDRAFT_237491</name>
</gene>
<dbReference type="AlphaFoldDB" id="E9G3Z9"/>
<organism evidence="2 3">
    <name type="scientific">Daphnia pulex</name>
    <name type="common">Water flea</name>
    <dbReference type="NCBI Taxonomy" id="6669"/>
    <lineage>
        <taxon>Eukaryota</taxon>
        <taxon>Metazoa</taxon>
        <taxon>Ecdysozoa</taxon>
        <taxon>Arthropoda</taxon>
        <taxon>Crustacea</taxon>
        <taxon>Branchiopoda</taxon>
        <taxon>Diplostraca</taxon>
        <taxon>Cladocera</taxon>
        <taxon>Anomopoda</taxon>
        <taxon>Daphniidae</taxon>
        <taxon>Daphnia</taxon>
    </lineage>
</organism>
<proteinExistence type="predicted"/>
<evidence type="ECO:0000256" key="1">
    <source>
        <dbReference type="SAM" id="MobiDB-lite"/>
    </source>
</evidence>
<evidence type="ECO:0000313" key="2">
    <source>
        <dbReference type="EMBL" id="EFX85899.1"/>
    </source>
</evidence>
<dbReference type="PANTHER" id="PTHR13318">
    <property type="entry name" value="PARTNER OF PAIRED, ISOFORM B-RELATED"/>
    <property type="match status" value="1"/>
</dbReference>
<dbReference type="KEGG" id="dpx:DAPPUDRAFT_237491"/>
<dbReference type="InterPro" id="IPR032675">
    <property type="entry name" value="LRR_dom_sf"/>
</dbReference>
<feature type="region of interest" description="Disordered" evidence="1">
    <location>
        <begin position="243"/>
        <end position="264"/>
    </location>
</feature>
<keyword evidence="3" id="KW-1185">Reference proteome</keyword>
<dbReference type="PANTHER" id="PTHR13318:SF247">
    <property type="entry name" value="GH16156P"/>
    <property type="match status" value="1"/>
</dbReference>
<name>E9G3Z9_DAPPU</name>
<dbReference type="Proteomes" id="UP000000305">
    <property type="component" value="Unassembled WGS sequence"/>
</dbReference>
<dbReference type="SUPFAM" id="SSF52047">
    <property type="entry name" value="RNI-like"/>
    <property type="match status" value="1"/>
</dbReference>
<dbReference type="PhylomeDB" id="E9G3Z9"/>
<dbReference type="STRING" id="6669.E9G3Z9"/>
<dbReference type="InParanoid" id="E9G3Z9"/>
<dbReference type="Gene3D" id="3.80.10.10">
    <property type="entry name" value="Ribonuclease Inhibitor"/>
    <property type="match status" value="1"/>
</dbReference>
<evidence type="ECO:0000313" key="3">
    <source>
        <dbReference type="Proteomes" id="UP000000305"/>
    </source>
</evidence>
<accession>E9G3Z9</accession>
<dbReference type="EMBL" id="GL732531">
    <property type="protein sequence ID" value="EFX85899.1"/>
    <property type="molecule type" value="Genomic_DNA"/>
</dbReference>
<protein>
    <submittedName>
        <fullName evidence="2">Uncharacterized protein</fullName>
    </submittedName>
</protein>
<reference evidence="2 3" key="1">
    <citation type="journal article" date="2011" name="Science">
        <title>The ecoresponsive genome of Daphnia pulex.</title>
        <authorList>
            <person name="Colbourne J.K."/>
            <person name="Pfrender M.E."/>
            <person name="Gilbert D."/>
            <person name="Thomas W.K."/>
            <person name="Tucker A."/>
            <person name="Oakley T.H."/>
            <person name="Tokishita S."/>
            <person name="Aerts A."/>
            <person name="Arnold G.J."/>
            <person name="Basu M.K."/>
            <person name="Bauer D.J."/>
            <person name="Caceres C.E."/>
            <person name="Carmel L."/>
            <person name="Casola C."/>
            <person name="Choi J.H."/>
            <person name="Detter J.C."/>
            <person name="Dong Q."/>
            <person name="Dusheyko S."/>
            <person name="Eads B.D."/>
            <person name="Frohlich T."/>
            <person name="Geiler-Samerotte K.A."/>
            <person name="Gerlach D."/>
            <person name="Hatcher P."/>
            <person name="Jogdeo S."/>
            <person name="Krijgsveld J."/>
            <person name="Kriventseva E.V."/>
            <person name="Kultz D."/>
            <person name="Laforsch C."/>
            <person name="Lindquist E."/>
            <person name="Lopez J."/>
            <person name="Manak J.R."/>
            <person name="Muller J."/>
            <person name="Pangilinan J."/>
            <person name="Patwardhan R.P."/>
            <person name="Pitluck S."/>
            <person name="Pritham E.J."/>
            <person name="Rechtsteiner A."/>
            <person name="Rho M."/>
            <person name="Rogozin I.B."/>
            <person name="Sakarya O."/>
            <person name="Salamov A."/>
            <person name="Schaack S."/>
            <person name="Shapiro H."/>
            <person name="Shiga Y."/>
            <person name="Skalitzky C."/>
            <person name="Smith Z."/>
            <person name="Souvorov A."/>
            <person name="Sung W."/>
            <person name="Tang Z."/>
            <person name="Tsuchiya D."/>
            <person name="Tu H."/>
            <person name="Vos H."/>
            <person name="Wang M."/>
            <person name="Wolf Y.I."/>
            <person name="Yamagata H."/>
            <person name="Yamada T."/>
            <person name="Ye Y."/>
            <person name="Shaw J.R."/>
            <person name="Andrews J."/>
            <person name="Crease T.J."/>
            <person name="Tang H."/>
            <person name="Lucas S.M."/>
            <person name="Robertson H.M."/>
            <person name="Bork P."/>
            <person name="Koonin E.V."/>
            <person name="Zdobnov E.M."/>
            <person name="Grigoriev I.V."/>
            <person name="Lynch M."/>
            <person name="Boore J.L."/>
        </authorList>
    </citation>
    <scope>NUCLEOTIDE SEQUENCE [LARGE SCALE GENOMIC DNA]</scope>
</reference>